<feature type="signal peptide" evidence="1">
    <location>
        <begin position="1"/>
        <end position="20"/>
    </location>
</feature>
<dbReference type="Gene3D" id="2.60.120.460">
    <property type="entry name" value="YjbQ-like"/>
    <property type="match status" value="1"/>
</dbReference>
<organism evidence="2 3">
    <name type="scientific">Triparma verrucosa</name>
    <dbReference type="NCBI Taxonomy" id="1606542"/>
    <lineage>
        <taxon>Eukaryota</taxon>
        <taxon>Sar</taxon>
        <taxon>Stramenopiles</taxon>
        <taxon>Ochrophyta</taxon>
        <taxon>Bolidophyceae</taxon>
        <taxon>Parmales</taxon>
        <taxon>Triparmaceae</taxon>
        <taxon>Triparma</taxon>
    </lineage>
</organism>
<evidence type="ECO:0000313" key="3">
    <source>
        <dbReference type="Proteomes" id="UP001165160"/>
    </source>
</evidence>
<dbReference type="InterPro" id="IPR035917">
    <property type="entry name" value="YjbQ-like_sf"/>
</dbReference>
<dbReference type="SUPFAM" id="SSF111038">
    <property type="entry name" value="YjbQ-like"/>
    <property type="match status" value="1"/>
</dbReference>
<keyword evidence="1" id="KW-0732">Signal</keyword>
<dbReference type="AlphaFoldDB" id="A0A9W7C590"/>
<dbReference type="PANTHER" id="PTHR30615">
    <property type="entry name" value="UNCHARACTERIZED PROTEIN YJBQ-RELATED"/>
    <property type="match status" value="1"/>
</dbReference>
<reference evidence="3" key="1">
    <citation type="journal article" date="2023" name="Commun. Biol.">
        <title>Genome analysis of Parmales, the sister group of diatoms, reveals the evolutionary specialization of diatoms from phago-mixotrophs to photoautotrophs.</title>
        <authorList>
            <person name="Ban H."/>
            <person name="Sato S."/>
            <person name="Yoshikawa S."/>
            <person name="Yamada K."/>
            <person name="Nakamura Y."/>
            <person name="Ichinomiya M."/>
            <person name="Sato N."/>
            <person name="Blanc-Mathieu R."/>
            <person name="Endo H."/>
            <person name="Kuwata A."/>
            <person name="Ogata H."/>
        </authorList>
    </citation>
    <scope>NUCLEOTIDE SEQUENCE [LARGE SCALE GENOMIC DNA]</scope>
    <source>
        <strain evidence="3">NIES 3699</strain>
    </source>
</reference>
<keyword evidence="3" id="KW-1185">Reference proteome</keyword>
<proteinExistence type="predicted"/>
<dbReference type="InterPro" id="IPR001602">
    <property type="entry name" value="UPF0047_YjbQ-like"/>
</dbReference>
<dbReference type="EMBL" id="BRXX01000294">
    <property type="protein sequence ID" value="GMI03125.1"/>
    <property type="molecule type" value="Genomic_DNA"/>
</dbReference>
<evidence type="ECO:0000313" key="2">
    <source>
        <dbReference type="EMBL" id="GMI03125.1"/>
    </source>
</evidence>
<accession>A0A9W7C590</accession>
<feature type="chain" id="PRO_5040993325" evidence="1">
    <location>
        <begin position="21"/>
        <end position="206"/>
    </location>
</feature>
<dbReference type="PANTHER" id="PTHR30615:SF16">
    <property type="entry name" value="SECONDARY THIAMINE-PHOSPHATE SYNTHASE ENZYME"/>
    <property type="match status" value="1"/>
</dbReference>
<comment type="caution">
    <text evidence="2">The sequence shown here is derived from an EMBL/GenBank/DDBJ whole genome shotgun (WGS) entry which is preliminary data.</text>
</comment>
<name>A0A9W7C590_9STRA</name>
<protein>
    <submittedName>
        <fullName evidence="2">Uncharacterized protein</fullName>
    </submittedName>
</protein>
<dbReference type="Pfam" id="PF01894">
    <property type="entry name" value="YjbQ"/>
    <property type="match status" value="1"/>
</dbReference>
<sequence>MKVIAAVGSVFMIILGQVSAFSSFLTLKPSTTTSLHAFVTHFTTLQVPTGRGVSMVDLTSEVANVVKDSKVVEGVVTVLSKHSTVGVMINEWEPRFVDDARHFLLSLAPREGHYLHNDLDYRVGPPDWPGGDEAWRAFRQTEPVNAHSHLIQFVVGTTESIPVHESKMTIGTYQNIIVCDADGPVGTLGSPKTRNIVVQVQGCDGQ</sequence>
<evidence type="ECO:0000256" key="1">
    <source>
        <dbReference type="SAM" id="SignalP"/>
    </source>
</evidence>
<gene>
    <name evidence="2" type="ORF">TrVE_jg3432</name>
</gene>
<dbReference type="Proteomes" id="UP001165160">
    <property type="component" value="Unassembled WGS sequence"/>
</dbReference>